<evidence type="ECO:0000256" key="7">
    <source>
        <dbReference type="ARBA" id="ARBA00022838"/>
    </source>
</evidence>
<dbReference type="GO" id="GO:0045132">
    <property type="term" value="P:meiotic chromosome segregation"/>
    <property type="evidence" value="ECO:0007669"/>
    <property type="project" value="TreeGrafter"/>
</dbReference>
<dbReference type="AlphaFoldDB" id="A0A4P9ZRT6"/>
<feature type="coiled-coil region" evidence="12">
    <location>
        <begin position="274"/>
        <end position="434"/>
    </location>
</feature>
<feature type="domain" description="Nuf2 DHR10-like" evidence="14">
    <location>
        <begin position="265"/>
        <end position="379"/>
    </location>
</feature>
<evidence type="ECO:0000256" key="12">
    <source>
        <dbReference type="SAM" id="Coils"/>
    </source>
</evidence>
<keyword evidence="7" id="KW-0995">Kinetochore</keyword>
<evidence type="ECO:0000313" key="16">
    <source>
        <dbReference type="Proteomes" id="UP000268162"/>
    </source>
</evidence>
<comment type="subcellular location">
    <subcellularLocation>
        <location evidence="2">Chromosome</location>
        <location evidence="2">Centromere</location>
        <location evidence="2">Kinetochore</location>
    </subcellularLocation>
    <subcellularLocation>
        <location evidence="1">Nucleus</location>
    </subcellularLocation>
</comment>
<sequence length="447" mass="52626">MTPRHVGANHKRPNYIFPALPDSEIVQCMGDLQIPFSEEDLSKPTPQRMQVVYEAFADILMGVTSDQFESPAADLGDILEHPEIHTDSALLMNFYHHICILMREVGGGDFSLRDILKPSPGRVKHILSAIINFCKFREERMFVFEKYVNQSEEYSKQLSTLQQEREDLQEQINNAKYRRTQGEPQIKKIKEKIESLVQEIKQCIHVQDALVSEVNGKRAELRELGEIDNRNQNEENELRNRINDLKSKIVQDPEKAKEELQEMNNMVYQSKSAITALEHKLRQLEIRIETMDAVEQELQSCVRLQEDCQAEEHKVEESVQQVTLDREQLEQRQIELRELELTQQRHGRQLTLIQDKLNRLEKQKSMKLDGLMAKKNQLQDEFKRATTETEVAKDKIMRNKRLTEEMEQRITELKECTNKELQNMLNDYYRLKEQVSMYQHQLLQYIS</sequence>
<evidence type="ECO:0000256" key="1">
    <source>
        <dbReference type="ARBA" id="ARBA00004123"/>
    </source>
</evidence>
<reference evidence="16" key="1">
    <citation type="journal article" date="2018" name="Nat. Microbiol.">
        <title>Leveraging single-cell genomics to expand the fungal tree of life.</title>
        <authorList>
            <person name="Ahrendt S.R."/>
            <person name="Quandt C.A."/>
            <person name="Ciobanu D."/>
            <person name="Clum A."/>
            <person name="Salamov A."/>
            <person name="Andreopoulos B."/>
            <person name="Cheng J.F."/>
            <person name="Woyke T."/>
            <person name="Pelin A."/>
            <person name="Henrissat B."/>
            <person name="Reynolds N.K."/>
            <person name="Benny G.L."/>
            <person name="Smith M.E."/>
            <person name="James T.Y."/>
            <person name="Grigoriev I.V."/>
        </authorList>
    </citation>
    <scope>NUCLEOTIDE SEQUENCE [LARGE SCALE GENOMIC DNA]</scope>
    <source>
        <strain evidence="16">RSA 468</strain>
    </source>
</reference>
<evidence type="ECO:0000256" key="3">
    <source>
        <dbReference type="ARBA" id="ARBA00005498"/>
    </source>
</evidence>
<keyword evidence="9" id="KW-0539">Nucleus</keyword>
<evidence type="ECO:0000256" key="6">
    <source>
        <dbReference type="ARBA" id="ARBA00022776"/>
    </source>
</evidence>
<dbReference type="Pfam" id="PF03800">
    <property type="entry name" value="Nuf2"/>
    <property type="match status" value="1"/>
</dbReference>
<feature type="coiled-coil region" evidence="12">
    <location>
        <begin position="144"/>
        <end position="248"/>
    </location>
</feature>
<dbReference type="InterPro" id="IPR005549">
    <property type="entry name" value="Kinetochore_Nuf2_N"/>
</dbReference>
<dbReference type="GO" id="GO:0007052">
    <property type="term" value="P:mitotic spindle organization"/>
    <property type="evidence" value="ECO:0007669"/>
    <property type="project" value="TreeGrafter"/>
</dbReference>
<name>A0A4P9ZRT6_9FUNG</name>
<dbReference type="PANTHER" id="PTHR21650:SF2">
    <property type="entry name" value="KINETOCHORE PROTEIN NUF2"/>
    <property type="match status" value="1"/>
</dbReference>
<evidence type="ECO:0000259" key="13">
    <source>
        <dbReference type="Pfam" id="PF03800"/>
    </source>
</evidence>
<keyword evidence="6" id="KW-0498">Mitosis</keyword>
<gene>
    <name evidence="15" type="ORF">BJ085DRAFT_22894</name>
</gene>
<keyword evidence="8 12" id="KW-0175">Coiled coil</keyword>
<evidence type="ECO:0000256" key="10">
    <source>
        <dbReference type="ARBA" id="ARBA00023306"/>
    </source>
</evidence>
<protein>
    <submittedName>
        <fullName evidence="15">Nuf2 family-domain-containing protein</fullName>
    </submittedName>
</protein>
<dbReference type="Proteomes" id="UP000268162">
    <property type="component" value="Unassembled WGS sequence"/>
</dbReference>
<dbReference type="GO" id="GO:0044877">
    <property type="term" value="F:protein-containing complex binding"/>
    <property type="evidence" value="ECO:0007669"/>
    <property type="project" value="TreeGrafter"/>
</dbReference>
<evidence type="ECO:0000256" key="11">
    <source>
        <dbReference type="ARBA" id="ARBA00023328"/>
    </source>
</evidence>
<proteinExistence type="inferred from homology"/>
<accession>A0A4P9ZRT6</accession>
<keyword evidence="16" id="KW-1185">Reference proteome</keyword>
<keyword evidence="4" id="KW-0158">Chromosome</keyword>
<evidence type="ECO:0000256" key="4">
    <source>
        <dbReference type="ARBA" id="ARBA00022454"/>
    </source>
</evidence>
<evidence type="ECO:0000256" key="8">
    <source>
        <dbReference type="ARBA" id="ARBA00023054"/>
    </source>
</evidence>
<dbReference type="GO" id="GO:0051301">
    <property type="term" value="P:cell division"/>
    <property type="evidence" value="ECO:0007669"/>
    <property type="project" value="UniProtKB-KW"/>
</dbReference>
<evidence type="ECO:0000259" key="14">
    <source>
        <dbReference type="Pfam" id="PF18595"/>
    </source>
</evidence>
<dbReference type="InterPro" id="IPR038275">
    <property type="entry name" value="Nuf2_N_sf"/>
</dbReference>
<comment type="similarity">
    <text evidence="3">Belongs to the NUF2 family.</text>
</comment>
<keyword evidence="10" id="KW-0131">Cell cycle</keyword>
<dbReference type="Pfam" id="PF18595">
    <property type="entry name" value="Nuf2_DHR10-like"/>
    <property type="match status" value="1"/>
</dbReference>
<dbReference type="GO" id="GO:0005634">
    <property type="term" value="C:nucleus"/>
    <property type="evidence" value="ECO:0007669"/>
    <property type="project" value="UniProtKB-SubCell"/>
</dbReference>
<evidence type="ECO:0000256" key="9">
    <source>
        <dbReference type="ARBA" id="ARBA00023242"/>
    </source>
</evidence>
<keyword evidence="5" id="KW-0132">Cell division</keyword>
<evidence type="ECO:0000313" key="15">
    <source>
        <dbReference type="EMBL" id="RKP36266.1"/>
    </source>
</evidence>
<dbReference type="PANTHER" id="PTHR21650">
    <property type="entry name" value="MEMBRALIN/KINETOCHORE PROTEIN NUF2"/>
    <property type="match status" value="1"/>
</dbReference>
<evidence type="ECO:0000256" key="5">
    <source>
        <dbReference type="ARBA" id="ARBA00022618"/>
    </source>
</evidence>
<dbReference type="GO" id="GO:0051383">
    <property type="term" value="P:kinetochore organization"/>
    <property type="evidence" value="ECO:0007669"/>
    <property type="project" value="TreeGrafter"/>
</dbReference>
<organism evidence="15 16">
    <name type="scientific">Dimargaris cristalligena</name>
    <dbReference type="NCBI Taxonomy" id="215637"/>
    <lineage>
        <taxon>Eukaryota</taxon>
        <taxon>Fungi</taxon>
        <taxon>Fungi incertae sedis</taxon>
        <taxon>Zoopagomycota</taxon>
        <taxon>Kickxellomycotina</taxon>
        <taxon>Dimargaritomycetes</taxon>
        <taxon>Dimargaritales</taxon>
        <taxon>Dimargaritaceae</taxon>
        <taxon>Dimargaris</taxon>
    </lineage>
</organism>
<dbReference type="GO" id="GO:0031262">
    <property type="term" value="C:Ndc80 complex"/>
    <property type="evidence" value="ECO:0007669"/>
    <property type="project" value="InterPro"/>
</dbReference>
<dbReference type="GO" id="GO:0051315">
    <property type="term" value="P:attachment of mitotic spindle microtubules to kinetochore"/>
    <property type="evidence" value="ECO:0007669"/>
    <property type="project" value="TreeGrafter"/>
</dbReference>
<evidence type="ECO:0000256" key="2">
    <source>
        <dbReference type="ARBA" id="ARBA00004629"/>
    </source>
</evidence>
<keyword evidence="11" id="KW-0137">Centromere</keyword>
<feature type="domain" description="Kinetochore protein Nuf2 N-terminal" evidence="13">
    <location>
        <begin position="14"/>
        <end position="152"/>
    </location>
</feature>
<dbReference type="InterPro" id="IPR041112">
    <property type="entry name" value="Nuf2_DHR10-like"/>
</dbReference>
<dbReference type="STRING" id="215637.A0A4P9ZRT6"/>
<dbReference type="EMBL" id="ML002686">
    <property type="protein sequence ID" value="RKP36266.1"/>
    <property type="molecule type" value="Genomic_DNA"/>
</dbReference>
<dbReference type="Gene3D" id="1.10.418.60">
    <property type="entry name" value="Ncd80 complex, Nuf2 subunit"/>
    <property type="match status" value="1"/>
</dbReference>